<keyword evidence="1" id="KW-0540">Nuclease</keyword>
<feature type="region of interest" description="Disordered" evidence="8">
    <location>
        <begin position="400"/>
        <end position="446"/>
    </location>
</feature>
<dbReference type="Pfam" id="PF17846">
    <property type="entry name" value="XRN_M"/>
    <property type="match status" value="2"/>
</dbReference>
<evidence type="ECO:0000313" key="12">
    <source>
        <dbReference type="Proteomes" id="UP000674179"/>
    </source>
</evidence>
<dbReference type="Gene3D" id="1.25.40.1050">
    <property type="match status" value="1"/>
</dbReference>
<dbReference type="InterPro" id="IPR001876">
    <property type="entry name" value="Znf_RanBP2"/>
</dbReference>
<dbReference type="CDD" id="cd18673">
    <property type="entry name" value="PIN_XRN1-2-like"/>
    <property type="match status" value="1"/>
</dbReference>
<evidence type="ECO:0000256" key="3">
    <source>
        <dbReference type="ARBA" id="ARBA00022771"/>
    </source>
</evidence>
<accession>A0A836GY10</accession>
<proteinExistence type="predicted"/>
<dbReference type="GO" id="GO:0003723">
    <property type="term" value="F:RNA binding"/>
    <property type="evidence" value="ECO:0007669"/>
    <property type="project" value="TreeGrafter"/>
</dbReference>
<dbReference type="KEGG" id="lenr:94173278"/>
<dbReference type="InterPro" id="IPR027073">
    <property type="entry name" value="5_3_exoribonuclease"/>
</dbReference>
<dbReference type="SMART" id="SM00547">
    <property type="entry name" value="ZnF_RBZ"/>
    <property type="match status" value="1"/>
</dbReference>
<evidence type="ECO:0000256" key="7">
    <source>
        <dbReference type="PROSITE-ProRule" id="PRU00322"/>
    </source>
</evidence>
<dbReference type="GeneID" id="94173278"/>
<dbReference type="Gene3D" id="3.40.50.12390">
    <property type="match status" value="2"/>
</dbReference>
<keyword evidence="4" id="KW-0378">Hydrolase</keyword>
<dbReference type="Pfam" id="PF03159">
    <property type="entry name" value="XRN_N"/>
    <property type="match status" value="1"/>
</dbReference>
<keyword evidence="9" id="KW-1133">Transmembrane helix</keyword>
<dbReference type="GO" id="GO:0008270">
    <property type="term" value="F:zinc ion binding"/>
    <property type="evidence" value="ECO:0007669"/>
    <property type="project" value="UniProtKB-KW"/>
</dbReference>
<evidence type="ECO:0000256" key="8">
    <source>
        <dbReference type="SAM" id="MobiDB-lite"/>
    </source>
</evidence>
<reference evidence="11 12" key="1">
    <citation type="submission" date="2021-02" db="EMBL/GenBank/DDBJ databases">
        <title>Leishmania (Mundinia) enrietti genome sequencing and assembly.</title>
        <authorList>
            <person name="Almutairi H."/>
            <person name="Gatherer D."/>
        </authorList>
    </citation>
    <scope>NUCLEOTIDE SEQUENCE [LARGE SCALE GENOMIC DNA]</scope>
    <source>
        <strain evidence="11">CUR178</strain>
    </source>
</reference>
<sequence>MGVPKFAAWLTRKYPSMVMDRCPGDVHGLYIDLNGLIHPCCHSDYDPRVALRTQEEKLRSICLAVEALVATVRPQHLIYIAVDGVVPRAKMNQQRARRYMNAAVPLTDTEKTIHGSSHEMSAAAVAAIEKEFTQADCSEVELELEDVSQALMGDVLYGGSAAMTLEDEAAEGAMNRKLAAPPAATAPSFESWGGDDACSATTQAGSRPAAAKPPAEFDSNCISPGTAFMDAVTTAVRDCIRRELVPKANDAGGGLETEGGVSPSLPSVTTATSADWAGLTVVFSDSNTAGEGEHKLVDFLRAQSAFLGFNGSGHHVIAGLDADLIFLSLSLHIPRVVILRDHSRSSYEEALLPDTAGGTLVTKKMSPEPKPRQARGPRVASSSMSSISSAAVLAATEEENGMAPVSVTGSPTAPSDGEMSRCGPHWRSSVPSSPASPAAAAPARRPPKHIADMFAKPCSSYKYFDIDVVGASLVSEVYQLCLTAGVQYRGNVLECADNCVAANGFRFHRYNGASGAEGNGSTEIAGYDSGDAKALDAATAKGGRRSRERFDGRSATPPPPFHPCTSTSNSKVVDDLIVLGMLLGNDFLPHLPSVYCGESAMDTLMDVYVRAVLPYGYLTGGHHEIQLVQLERLFRAYAAVEAARFRQFAVQSGAMTPHDAATPELCSAADRRCWRDMYLRTTSLRDEAGAQAACRSYVEGLRFVWRYYSSISLQVSWAWYYPFHHAPLALDIADFLRAQGPQVQTTLAAPKLERQLPSPFCQLLCILPPTSCHLVPDALRPTMTSPPAELADTFPHRWVVDRTGAYGKDHLAAVLLPFANLPRLQELVVAATGTYTAEEQQRNSLRTSHFVFEGQSVRLAKDSAAASTGASPAAAASGDFTDPAGCEEVVHTSSAKSWRASLSRRAPSTDASVAATGRGFRIQGNGLKVLSAEEVPADMRDCNAVVCSSLVDIIPPLSRPRTYSYTVPIPSLTLLPGGSRLAAERHPEYSQRGRRLRLGGGAGQHGKGSKSCAASSRAADVQAAMPTMLFGEFVACVAAMGVLAAEATLWRSSPMSVLWNGSILLQLCSIVAAVIWLAFALGLAVAPVGRSAGSGLRRHNIFATFADWQCSACLSLNFSRNRRCFICRAPYDPHRCVALFSRRHAPESPLMDPNHSAYAACYGIAAA</sequence>
<protein>
    <recommendedName>
        <fullName evidence="10">RanBP2-type domain-containing protein</fullName>
    </recommendedName>
</protein>
<evidence type="ECO:0000256" key="4">
    <source>
        <dbReference type="ARBA" id="ARBA00022801"/>
    </source>
</evidence>
<evidence type="ECO:0000256" key="1">
    <source>
        <dbReference type="ARBA" id="ARBA00022722"/>
    </source>
</evidence>
<dbReference type="RefSeq" id="XP_067694096.1">
    <property type="nucleotide sequence ID" value="XM_067837768.1"/>
</dbReference>
<feature type="compositionally biased region" description="Low complexity" evidence="8">
    <location>
        <begin position="427"/>
        <end position="443"/>
    </location>
</feature>
<dbReference type="PANTHER" id="PTHR12341:SF75">
    <property type="entry name" value="EXONUCLEASE XRNA, PUTATIVE-RELATED"/>
    <property type="match status" value="1"/>
</dbReference>
<evidence type="ECO:0000256" key="2">
    <source>
        <dbReference type="ARBA" id="ARBA00022723"/>
    </source>
</evidence>
<name>A0A836GY10_LEIEN</name>
<evidence type="ECO:0000256" key="9">
    <source>
        <dbReference type="SAM" id="Phobius"/>
    </source>
</evidence>
<feature type="region of interest" description="Disordered" evidence="8">
    <location>
        <begin position="358"/>
        <end position="384"/>
    </location>
</feature>
<evidence type="ECO:0000256" key="6">
    <source>
        <dbReference type="ARBA" id="ARBA00022839"/>
    </source>
</evidence>
<dbReference type="GO" id="GO:0005634">
    <property type="term" value="C:nucleus"/>
    <property type="evidence" value="ECO:0007669"/>
    <property type="project" value="TreeGrafter"/>
</dbReference>
<dbReference type="GO" id="GO:0004534">
    <property type="term" value="F:5'-3' RNA exonuclease activity"/>
    <property type="evidence" value="ECO:0007669"/>
    <property type="project" value="TreeGrafter"/>
</dbReference>
<keyword evidence="12" id="KW-1185">Reference proteome</keyword>
<dbReference type="InterPro" id="IPR004859">
    <property type="entry name" value="Xrn1_N"/>
</dbReference>
<dbReference type="PROSITE" id="PS50199">
    <property type="entry name" value="ZF_RANBP2_2"/>
    <property type="match status" value="1"/>
</dbReference>
<feature type="transmembrane region" description="Helical" evidence="9">
    <location>
        <begin position="1023"/>
        <end position="1045"/>
    </location>
</feature>
<dbReference type="InterPro" id="IPR041412">
    <property type="entry name" value="Xrn1_helical"/>
</dbReference>
<dbReference type="PROSITE" id="PS01358">
    <property type="entry name" value="ZF_RANBP2_1"/>
    <property type="match status" value="1"/>
</dbReference>
<organism evidence="11 12">
    <name type="scientific">Leishmania enriettii</name>
    <dbReference type="NCBI Taxonomy" id="5663"/>
    <lineage>
        <taxon>Eukaryota</taxon>
        <taxon>Discoba</taxon>
        <taxon>Euglenozoa</taxon>
        <taxon>Kinetoplastea</taxon>
        <taxon>Metakinetoplastina</taxon>
        <taxon>Trypanosomatida</taxon>
        <taxon>Trypanosomatidae</taxon>
        <taxon>Leishmaniinae</taxon>
        <taxon>Leishmania</taxon>
    </lineage>
</organism>
<keyword evidence="6" id="KW-0269">Exonuclease</keyword>
<keyword evidence="9" id="KW-0472">Membrane</keyword>
<keyword evidence="9" id="KW-0812">Transmembrane</keyword>
<dbReference type="GO" id="GO:0000956">
    <property type="term" value="P:nuclear-transcribed mRNA catabolic process"/>
    <property type="evidence" value="ECO:0007669"/>
    <property type="project" value="TreeGrafter"/>
</dbReference>
<dbReference type="EMBL" id="JAFHKP010000017">
    <property type="protein sequence ID" value="KAG5482234.1"/>
    <property type="molecule type" value="Genomic_DNA"/>
</dbReference>
<gene>
    <name evidence="11" type="ORF">CUR178_06094</name>
</gene>
<feature type="transmembrane region" description="Helical" evidence="9">
    <location>
        <begin position="1057"/>
        <end position="1081"/>
    </location>
</feature>
<keyword evidence="2" id="KW-0479">Metal-binding</keyword>
<evidence type="ECO:0000259" key="10">
    <source>
        <dbReference type="PROSITE" id="PS50199"/>
    </source>
</evidence>
<feature type="domain" description="RanBP2-type" evidence="10">
    <location>
        <begin position="1104"/>
        <end position="1133"/>
    </location>
</feature>
<evidence type="ECO:0000313" key="11">
    <source>
        <dbReference type="EMBL" id="KAG5482234.1"/>
    </source>
</evidence>
<keyword evidence="5" id="KW-0862">Zinc</keyword>
<dbReference type="OrthoDB" id="372487at2759"/>
<dbReference type="Proteomes" id="UP000674179">
    <property type="component" value="Chromosome 17"/>
</dbReference>
<keyword evidence="3 7" id="KW-0863">Zinc-finger</keyword>
<feature type="region of interest" description="Disordered" evidence="8">
    <location>
        <begin position="538"/>
        <end position="567"/>
    </location>
</feature>
<feature type="region of interest" description="Disordered" evidence="8">
    <location>
        <begin position="185"/>
        <end position="215"/>
    </location>
</feature>
<comment type="caution">
    <text evidence="11">The sequence shown here is derived from an EMBL/GenBank/DDBJ whole genome shotgun (WGS) entry which is preliminary data.</text>
</comment>
<dbReference type="PANTHER" id="PTHR12341">
    <property type="entry name" value="5'-&gt;3' EXORIBONUCLEASE"/>
    <property type="match status" value="1"/>
</dbReference>
<dbReference type="AlphaFoldDB" id="A0A836GY10"/>
<evidence type="ECO:0000256" key="5">
    <source>
        <dbReference type="ARBA" id="ARBA00022833"/>
    </source>
</evidence>